<reference evidence="7 8" key="1">
    <citation type="submission" date="2024-04" db="EMBL/GenBank/DDBJ databases">
        <title>Bacillus oryzaecorticis sp. nov., a moderately halophilic bacterium isolated from rice husks.</title>
        <authorList>
            <person name="Zhu H.-S."/>
        </authorList>
    </citation>
    <scope>NUCLEOTIDE SEQUENCE [LARGE SCALE GENOMIC DNA]</scope>
    <source>
        <strain evidence="7 8">ZC255</strain>
    </source>
</reference>
<evidence type="ECO:0000256" key="5">
    <source>
        <dbReference type="ARBA" id="ARBA00023136"/>
    </source>
</evidence>
<keyword evidence="3 6" id="KW-0812">Transmembrane</keyword>
<comment type="caution">
    <text evidence="7">The sequence shown here is derived from an EMBL/GenBank/DDBJ whole genome shotgun (WGS) entry which is preliminary data.</text>
</comment>
<gene>
    <name evidence="7" type="ORF">AAEO50_12515</name>
</gene>
<keyword evidence="5 6" id="KW-0472">Membrane</keyword>
<evidence type="ECO:0000256" key="2">
    <source>
        <dbReference type="ARBA" id="ARBA00009142"/>
    </source>
</evidence>
<dbReference type="PANTHER" id="PTHR43701">
    <property type="entry name" value="MEMBRANE TRANSPORTER PROTEIN MJ0441-RELATED"/>
    <property type="match status" value="1"/>
</dbReference>
<evidence type="ECO:0000256" key="1">
    <source>
        <dbReference type="ARBA" id="ARBA00004141"/>
    </source>
</evidence>
<comment type="similarity">
    <text evidence="2 6">Belongs to the 4-toluene sulfonate uptake permease (TSUP) (TC 2.A.102) family.</text>
</comment>
<feature type="transmembrane region" description="Helical" evidence="6">
    <location>
        <begin position="219"/>
        <end position="238"/>
    </location>
</feature>
<feature type="transmembrane region" description="Helical" evidence="6">
    <location>
        <begin position="29"/>
        <end position="50"/>
    </location>
</feature>
<evidence type="ECO:0000256" key="6">
    <source>
        <dbReference type="RuleBase" id="RU363041"/>
    </source>
</evidence>
<dbReference type="EMBL" id="JBBYAF010000023">
    <property type="protein sequence ID" value="MEL3973101.1"/>
    <property type="molecule type" value="Genomic_DNA"/>
</dbReference>
<feature type="transmembrane region" description="Helical" evidence="6">
    <location>
        <begin position="94"/>
        <end position="113"/>
    </location>
</feature>
<dbReference type="InterPro" id="IPR051598">
    <property type="entry name" value="TSUP/Inactive_protease-like"/>
</dbReference>
<evidence type="ECO:0000313" key="7">
    <source>
        <dbReference type="EMBL" id="MEL3973101.1"/>
    </source>
</evidence>
<feature type="transmembrane region" description="Helical" evidence="6">
    <location>
        <begin position="189"/>
        <end position="207"/>
    </location>
</feature>
<comment type="subcellular location">
    <subcellularLocation>
        <location evidence="6">Cell membrane</location>
        <topology evidence="6">Multi-pass membrane protein</topology>
    </subcellularLocation>
    <subcellularLocation>
        <location evidence="1">Membrane</location>
        <topology evidence="1">Multi-pass membrane protein</topology>
    </subcellularLocation>
</comment>
<dbReference type="Pfam" id="PF01925">
    <property type="entry name" value="TauE"/>
    <property type="match status" value="1"/>
</dbReference>
<organism evidence="7 8">
    <name type="scientific">Rossellomorea oryzaecorticis</name>
    <dbReference type="NCBI Taxonomy" id="1396505"/>
    <lineage>
        <taxon>Bacteria</taxon>
        <taxon>Bacillati</taxon>
        <taxon>Bacillota</taxon>
        <taxon>Bacilli</taxon>
        <taxon>Bacillales</taxon>
        <taxon>Bacillaceae</taxon>
        <taxon>Rossellomorea</taxon>
    </lineage>
</organism>
<accession>A0ABU9KBI5</accession>
<evidence type="ECO:0000256" key="4">
    <source>
        <dbReference type="ARBA" id="ARBA00022989"/>
    </source>
</evidence>
<feature type="transmembrane region" description="Helical" evidence="6">
    <location>
        <begin position="70"/>
        <end position="88"/>
    </location>
</feature>
<keyword evidence="8" id="KW-1185">Reference proteome</keyword>
<proteinExistence type="inferred from homology"/>
<keyword evidence="6" id="KW-1003">Cell membrane</keyword>
<dbReference type="Proteomes" id="UP001389717">
    <property type="component" value="Unassembled WGS sequence"/>
</dbReference>
<dbReference type="PANTHER" id="PTHR43701:SF2">
    <property type="entry name" value="MEMBRANE TRANSPORTER PROTEIN YJNA-RELATED"/>
    <property type="match status" value="1"/>
</dbReference>
<sequence>MEVLLFLTGLIVAFVGTLAGSGGLIGMPMMLLLGIPVHTSIATAKFSNIISSSSSFAYLLKDRKVTLKECLPIIPLALIGGIAGAYLSDKIIPTVLEGMAFFFLMLALLLGLLKGIKPKCTNKILPFGKLFLISVYDGLFGPGQATLLMYTHLRHGLTYLKSVAVTRFQTFASCLGAFTMYLNSGHVDWMTAIPFAFGALIGAQLSVRLASKVSIRQAGFLLNIITFILILQVGLRLFL</sequence>
<name>A0ABU9KBI5_9BACI</name>
<protein>
    <recommendedName>
        <fullName evidence="6">Probable membrane transporter protein</fullName>
    </recommendedName>
</protein>
<keyword evidence="4 6" id="KW-1133">Transmembrane helix</keyword>
<evidence type="ECO:0000313" key="8">
    <source>
        <dbReference type="Proteomes" id="UP001389717"/>
    </source>
</evidence>
<dbReference type="InterPro" id="IPR002781">
    <property type="entry name" value="TM_pro_TauE-like"/>
</dbReference>
<evidence type="ECO:0000256" key="3">
    <source>
        <dbReference type="ARBA" id="ARBA00022692"/>
    </source>
</evidence>
<dbReference type="RefSeq" id="WP_341984081.1">
    <property type="nucleotide sequence ID" value="NZ_JBBYAF010000023.1"/>
</dbReference>